<accession>A0A267DJJ3</accession>
<gene>
    <name evidence="2" type="ORF">BOX15_Mlig004832g1</name>
</gene>
<evidence type="ECO:0000313" key="3">
    <source>
        <dbReference type="Proteomes" id="UP000215902"/>
    </source>
</evidence>
<feature type="non-terminal residue" evidence="2">
    <location>
        <position position="180"/>
    </location>
</feature>
<evidence type="ECO:0000313" key="2">
    <source>
        <dbReference type="EMBL" id="PAA49395.1"/>
    </source>
</evidence>
<reference evidence="2 3" key="1">
    <citation type="submission" date="2017-06" db="EMBL/GenBank/DDBJ databases">
        <title>A platform for efficient transgenesis in Macrostomum lignano, a flatworm model organism for stem cell research.</title>
        <authorList>
            <person name="Berezikov E."/>
        </authorList>
    </citation>
    <scope>NUCLEOTIDE SEQUENCE [LARGE SCALE GENOMIC DNA]</scope>
    <source>
        <strain evidence="2">DV1</strain>
        <tissue evidence="2">Whole organism</tissue>
    </source>
</reference>
<dbReference type="STRING" id="282301.A0A267DJJ3"/>
<feature type="signal peptide" evidence="1">
    <location>
        <begin position="1"/>
        <end position="16"/>
    </location>
</feature>
<feature type="chain" id="PRO_5013057407" evidence="1">
    <location>
        <begin position="17"/>
        <end position="180"/>
    </location>
</feature>
<organism evidence="2 3">
    <name type="scientific">Macrostomum lignano</name>
    <dbReference type="NCBI Taxonomy" id="282301"/>
    <lineage>
        <taxon>Eukaryota</taxon>
        <taxon>Metazoa</taxon>
        <taxon>Spiralia</taxon>
        <taxon>Lophotrochozoa</taxon>
        <taxon>Platyhelminthes</taxon>
        <taxon>Rhabditophora</taxon>
        <taxon>Macrostomorpha</taxon>
        <taxon>Macrostomida</taxon>
        <taxon>Macrostomidae</taxon>
        <taxon>Macrostomum</taxon>
    </lineage>
</organism>
<dbReference type="Proteomes" id="UP000215902">
    <property type="component" value="Unassembled WGS sequence"/>
</dbReference>
<sequence length="180" mass="19549">MMLKLCLFLLMPMVWGTGDAMPQKLPTDEAGSTSRRSIFSGVLGKRSEPIAIPIKALLPQEEDDSKLIEGLEDVAIVPQSKKREANSGNRDMYSGLLGKKAVYSGLLGKRAMYSGLLGKRDMYSGLLGKKAMYSGLLGKRAMYSGLLGKRAMYSGLLGKRAMYSGLLGKRAMYSGLLGKR</sequence>
<dbReference type="EMBL" id="NIVC01003891">
    <property type="protein sequence ID" value="PAA49395.1"/>
    <property type="molecule type" value="Genomic_DNA"/>
</dbReference>
<proteinExistence type="predicted"/>
<dbReference type="AlphaFoldDB" id="A0A267DJJ3"/>
<comment type="caution">
    <text evidence="2">The sequence shown here is derived from an EMBL/GenBank/DDBJ whole genome shotgun (WGS) entry which is preliminary data.</text>
</comment>
<evidence type="ECO:0000256" key="1">
    <source>
        <dbReference type="SAM" id="SignalP"/>
    </source>
</evidence>
<name>A0A267DJJ3_9PLAT</name>
<dbReference type="OrthoDB" id="6418606at2759"/>
<keyword evidence="1" id="KW-0732">Signal</keyword>
<keyword evidence="3" id="KW-1185">Reference proteome</keyword>
<protein>
    <submittedName>
        <fullName evidence="2">Uncharacterized protein</fullName>
    </submittedName>
</protein>